<reference evidence="4 5" key="1">
    <citation type="submission" date="2019-05" db="EMBL/GenBank/DDBJ databases">
        <title>Comparative genomics and metabolomics analyses of clavulanic acid producing Streptomyces species provides insight into specialized metabolism and evolution of beta-lactam biosynthetic gene clusters.</title>
        <authorList>
            <person name="Moore M.A."/>
            <person name="Cruz-Morales P."/>
            <person name="Barona Gomez F."/>
            <person name="Kapil T."/>
        </authorList>
    </citation>
    <scope>NUCLEOTIDE SEQUENCE [LARGE SCALE GENOMIC DNA]</scope>
    <source>
        <strain evidence="4 5">NRRL 5741</strain>
    </source>
</reference>
<name>A0A646KRC8_STRJU</name>
<dbReference type="PANTHER" id="PTHR46825">
    <property type="entry name" value="D-ALANYL-D-ALANINE-CARBOXYPEPTIDASE/ENDOPEPTIDASE AMPH"/>
    <property type="match status" value="1"/>
</dbReference>
<feature type="chain" id="PRO_5025030696" evidence="2">
    <location>
        <begin position="31"/>
        <end position="393"/>
    </location>
</feature>
<evidence type="ECO:0000313" key="5">
    <source>
        <dbReference type="Proteomes" id="UP000419138"/>
    </source>
</evidence>
<evidence type="ECO:0000313" key="4">
    <source>
        <dbReference type="EMBL" id="MQT04889.1"/>
    </source>
</evidence>
<comment type="caution">
    <text evidence="4">The sequence shown here is derived from an EMBL/GenBank/DDBJ whole genome shotgun (WGS) entry which is preliminary data.</text>
</comment>
<dbReference type="AlphaFoldDB" id="A0A646KRC8"/>
<proteinExistence type="predicted"/>
<evidence type="ECO:0000259" key="3">
    <source>
        <dbReference type="Pfam" id="PF00144"/>
    </source>
</evidence>
<dbReference type="InterPro" id="IPR050491">
    <property type="entry name" value="AmpC-like"/>
</dbReference>
<feature type="signal peptide" evidence="2">
    <location>
        <begin position="1"/>
        <end position="30"/>
    </location>
</feature>
<sequence length="393" mass="42269">MTTRQLTRTSVAGIAAAAVAVAVFTAPAQADTSTTEQQRHQATQRALDATVAAGIPGALARTRDAHGVWQGASGVADRETGRARGSNDRFRIASITKTFVATVLLQMEAEGELDLDDTVERHLPGVVRGNGNDGSKITVRQLLNHTSGLYSYSSDPEYAKKYLAGENFLKHRYDAVSPETKIKVAMGHRPDFAPGARHSYSNTGYVLAGMVIEKVGGDSYEDEVRERIIKPLKLRHTTNPGDSAQLPKPSGRAYSKLSRQNTPEIWDVTEIHGSRSWAGGDIISTTGDLNRFFSALMGGKLLPKKQLTAMKTTVPSPDYLPGSEYGLGVHTYRTSCGTRLWGHGGRGVGSVTEAATTGDGRRQLSYNFNGDWAMPVSIVEAEFCDGAGAEDAR</sequence>
<feature type="domain" description="Beta-lactamase-related" evidence="3">
    <location>
        <begin position="46"/>
        <end position="351"/>
    </location>
</feature>
<dbReference type="PANTHER" id="PTHR46825:SF7">
    <property type="entry name" value="D-ALANYL-D-ALANINE CARBOXYPEPTIDASE"/>
    <property type="match status" value="1"/>
</dbReference>
<organism evidence="4 5">
    <name type="scientific">Streptomyces jumonjinensis</name>
    <dbReference type="NCBI Taxonomy" id="1945"/>
    <lineage>
        <taxon>Bacteria</taxon>
        <taxon>Bacillati</taxon>
        <taxon>Actinomycetota</taxon>
        <taxon>Actinomycetes</taxon>
        <taxon>Kitasatosporales</taxon>
        <taxon>Streptomycetaceae</taxon>
        <taxon>Streptomyces</taxon>
    </lineage>
</organism>
<dbReference type="SUPFAM" id="SSF56601">
    <property type="entry name" value="beta-lactamase/transpeptidase-like"/>
    <property type="match status" value="1"/>
</dbReference>
<dbReference type="Proteomes" id="UP000419138">
    <property type="component" value="Unassembled WGS sequence"/>
</dbReference>
<feature type="region of interest" description="Disordered" evidence="1">
    <location>
        <begin position="236"/>
        <end position="255"/>
    </location>
</feature>
<accession>A0A646KRC8</accession>
<gene>
    <name evidence="4" type="ORF">FF041_33550</name>
</gene>
<dbReference type="EMBL" id="VCLA01000194">
    <property type="protein sequence ID" value="MQT04889.1"/>
    <property type="molecule type" value="Genomic_DNA"/>
</dbReference>
<dbReference type="OrthoDB" id="5177574at2"/>
<dbReference type="Gene3D" id="3.40.710.10">
    <property type="entry name" value="DD-peptidase/beta-lactamase superfamily"/>
    <property type="match status" value="1"/>
</dbReference>
<evidence type="ECO:0000256" key="2">
    <source>
        <dbReference type="SAM" id="SignalP"/>
    </source>
</evidence>
<keyword evidence="5" id="KW-1185">Reference proteome</keyword>
<evidence type="ECO:0000256" key="1">
    <source>
        <dbReference type="SAM" id="MobiDB-lite"/>
    </source>
</evidence>
<protein>
    <submittedName>
        <fullName evidence="4">Beta-lactamase family protein</fullName>
    </submittedName>
</protein>
<dbReference type="InterPro" id="IPR012338">
    <property type="entry name" value="Beta-lactam/transpept-like"/>
</dbReference>
<dbReference type="InterPro" id="IPR001466">
    <property type="entry name" value="Beta-lactam-related"/>
</dbReference>
<dbReference type="Pfam" id="PF00144">
    <property type="entry name" value="Beta-lactamase"/>
    <property type="match status" value="1"/>
</dbReference>
<dbReference type="RefSeq" id="WP_153526169.1">
    <property type="nucleotide sequence ID" value="NZ_JBEPDZ010000056.1"/>
</dbReference>
<keyword evidence="2" id="KW-0732">Signal</keyword>